<comment type="caution">
    <text evidence="1">The sequence shown here is derived from an EMBL/GenBank/DDBJ whole genome shotgun (WGS) entry which is preliminary data.</text>
</comment>
<accession>A0AAV4Y1D5</accession>
<organism evidence="1 2">
    <name type="scientific">Caerostris extrusa</name>
    <name type="common">Bark spider</name>
    <name type="synonym">Caerostris bankana</name>
    <dbReference type="NCBI Taxonomy" id="172846"/>
    <lineage>
        <taxon>Eukaryota</taxon>
        <taxon>Metazoa</taxon>
        <taxon>Ecdysozoa</taxon>
        <taxon>Arthropoda</taxon>
        <taxon>Chelicerata</taxon>
        <taxon>Arachnida</taxon>
        <taxon>Araneae</taxon>
        <taxon>Araneomorphae</taxon>
        <taxon>Entelegynae</taxon>
        <taxon>Araneoidea</taxon>
        <taxon>Araneidae</taxon>
        <taxon>Caerostris</taxon>
    </lineage>
</organism>
<proteinExistence type="predicted"/>
<dbReference type="Proteomes" id="UP001054945">
    <property type="component" value="Unassembled WGS sequence"/>
</dbReference>
<evidence type="ECO:0000313" key="2">
    <source>
        <dbReference type="Proteomes" id="UP001054945"/>
    </source>
</evidence>
<gene>
    <name evidence="1" type="ORF">CEXT_764591</name>
</gene>
<protein>
    <submittedName>
        <fullName evidence="1">Uncharacterized protein</fullName>
    </submittedName>
</protein>
<evidence type="ECO:0000313" key="1">
    <source>
        <dbReference type="EMBL" id="GIZ00266.1"/>
    </source>
</evidence>
<reference evidence="1 2" key="1">
    <citation type="submission" date="2021-06" db="EMBL/GenBank/DDBJ databases">
        <title>Caerostris extrusa draft genome.</title>
        <authorList>
            <person name="Kono N."/>
            <person name="Arakawa K."/>
        </authorList>
    </citation>
    <scope>NUCLEOTIDE SEQUENCE [LARGE SCALE GENOMIC DNA]</scope>
</reference>
<dbReference type="EMBL" id="BPLR01018527">
    <property type="protein sequence ID" value="GIZ00266.1"/>
    <property type="molecule type" value="Genomic_DNA"/>
</dbReference>
<dbReference type="AlphaFoldDB" id="A0AAV4Y1D5"/>
<sequence>MKGKKPNFSEYYKVSEENVSDSYRNLNSEPYLSKCFFWNPSASSEIKDQQTEMFSYKTQATATARKKKKYFIIVWRLEVSLKVLYAEVLVLNGTPSEMKYICPTH</sequence>
<name>A0AAV4Y1D5_CAEEX</name>
<keyword evidence="2" id="KW-1185">Reference proteome</keyword>